<evidence type="ECO:0008006" key="4">
    <source>
        <dbReference type="Google" id="ProtNLM"/>
    </source>
</evidence>
<evidence type="ECO:0000313" key="2">
    <source>
        <dbReference type="EMBL" id="RTG81645.1"/>
    </source>
</evidence>
<dbReference type="AlphaFoldDB" id="A0A430Q1T5"/>
<evidence type="ECO:0000256" key="1">
    <source>
        <dbReference type="SAM" id="Phobius"/>
    </source>
</evidence>
<gene>
    <name evidence="2" type="ORF">DC041_0008937</name>
</gene>
<accession>A0A430Q1T5</accession>
<keyword evidence="1" id="KW-1133">Transmembrane helix</keyword>
<keyword evidence="1" id="KW-0472">Membrane</keyword>
<evidence type="ECO:0000313" key="3">
    <source>
        <dbReference type="Proteomes" id="UP000290809"/>
    </source>
</evidence>
<dbReference type="EMBL" id="QMKO01003244">
    <property type="protein sequence ID" value="RTG81645.1"/>
    <property type="molecule type" value="Genomic_DNA"/>
</dbReference>
<dbReference type="Proteomes" id="UP000290809">
    <property type="component" value="Unassembled WGS sequence"/>
</dbReference>
<comment type="caution">
    <text evidence="2">The sequence shown here is derived from an EMBL/GenBank/DDBJ whole genome shotgun (WGS) entry which is preliminary data.</text>
</comment>
<reference evidence="2 3" key="1">
    <citation type="journal article" date="2019" name="PLoS Pathog.">
        <title>Genome sequence of the bovine parasite Schistosoma bovis Tanzania.</title>
        <authorList>
            <person name="Oey H."/>
            <person name="Zakrzewski M."/>
            <person name="Gobert G."/>
            <person name="Gravermann K."/>
            <person name="Stoye J."/>
            <person name="Jones M."/>
            <person name="Mcmanus D."/>
            <person name="Krause L."/>
        </authorList>
    </citation>
    <scope>NUCLEOTIDE SEQUENCE [LARGE SCALE GENOMIC DNA]</scope>
    <source>
        <strain evidence="2 3">TAN1997</strain>
    </source>
</reference>
<protein>
    <recommendedName>
        <fullName evidence="4">GRAM domain-containing protein</fullName>
    </recommendedName>
</protein>
<sequence length="433" mass="48610">MIQDSEPQKLLSSNADPVRSSAMQKKIRQKYFKNDAVVKAYKCDLMSQNINTPVKLYVCHSALNLVHRPKRKILTALLYSQIVELKVQNEHYVNILTTSNETYTLANFERSDSAIAFLRNYWEVILKEKCFSTSCGSSPANRLFVNNNNNTNDPLAHPNAIISDLYNRLLISKGSTTVSLTSTSGGATGSISNSETESVVGVKKQESSIRKLSLNVRKPSPIGFNQLNEEITNKNVDIGSNVVTQRNDNFNATSPIVNNLYSTSTPSNIPMKRNNTSVYQHTKPYNNETVNTNNINNSNKFNLNRPNVTISTDWNWWPFNVLTYLFNASPSQRFTMMIAYAILGFLFLSTIHLYHRLALIDLQTGPAIRRAGMNHPSSTSTSELHNLEVQLTHLTQLASKMVEALGHLTSELNSFVLYSNPEKFSPDQSTMNT</sequence>
<name>A0A430Q1T5_SCHBO</name>
<proteinExistence type="predicted"/>
<keyword evidence="3" id="KW-1185">Reference proteome</keyword>
<organism evidence="2 3">
    <name type="scientific">Schistosoma bovis</name>
    <name type="common">Blood fluke</name>
    <dbReference type="NCBI Taxonomy" id="6184"/>
    <lineage>
        <taxon>Eukaryota</taxon>
        <taxon>Metazoa</taxon>
        <taxon>Spiralia</taxon>
        <taxon>Lophotrochozoa</taxon>
        <taxon>Platyhelminthes</taxon>
        <taxon>Trematoda</taxon>
        <taxon>Digenea</taxon>
        <taxon>Strigeidida</taxon>
        <taxon>Schistosomatoidea</taxon>
        <taxon>Schistosomatidae</taxon>
        <taxon>Schistosoma</taxon>
    </lineage>
</organism>
<feature type="transmembrane region" description="Helical" evidence="1">
    <location>
        <begin position="334"/>
        <end position="354"/>
    </location>
</feature>
<keyword evidence="1" id="KW-0812">Transmembrane</keyword>